<dbReference type="Proteomes" id="UP000299102">
    <property type="component" value="Unassembled WGS sequence"/>
</dbReference>
<dbReference type="AlphaFoldDB" id="A0A4C1XBL1"/>
<evidence type="ECO:0000313" key="3">
    <source>
        <dbReference type="Proteomes" id="UP000299102"/>
    </source>
</evidence>
<reference evidence="2 3" key="1">
    <citation type="journal article" date="2019" name="Commun. Biol.">
        <title>The bagworm genome reveals a unique fibroin gene that provides high tensile strength.</title>
        <authorList>
            <person name="Kono N."/>
            <person name="Nakamura H."/>
            <person name="Ohtoshi R."/>
            <person name="Tomita M."/>
            <person name="Numata K."/>
            <person name="Arakawa K."/>
        </authorList>
    </citation>
    <scope>NUCLEOTIDE SEQUENCE [LARGE SCALE GENOMIC DNA]</scope>
</reference>
<accession>A0A4C1XBL1</accession>
<comment type="caution">
    <text evidence="2">The sequence shown here is derived from an EMBL/GenBank/DDBJ whole genome shotgun (WGS) entry which is preliminary data.</text>
</comment>
<feature type="region of interest" description="Disordered" evidence="1">
    <location>
        <begin position="72"/>
        <end position="127"/>
    </location>
</feature>
<feature type="compositionally biased region" description="Low complexity" evidence="1">
    <location>
        <begin position="89"/>
        <end position="101"/>
    </location>
</feature>
<keyword evidence="3" id="KW-1185">Reference proteome</keyword>
<organism evidence="2 3">
    <name type="scientific">Eumeta variegata</name>
    <name type="common">Bagworm moth</name>
    <name type="synonym">Eumeta japonica</name>
    <dbReference type="NCBI Taxonomy" id="151549"/>
    <lineage>
        <taxon>Eukaryota</taxon>
        <taxon>Metazoa</taxon>
        <taxon>Ecdysozoa</taxon>
        <taxon>Arthropoda</taxon>
        <taxon>Hexapoda</taxon>
        <taxon>Insecta</taxon>
        <taxon>Pterygota</taxon>
        <taxon>Neoptera</taxon>
        <taxon>Endopterygota</taxon>
        <taxon>Lepidoptera</taxon>
        <taxon>Glossata</taxon>
        <taxon>Ditrysia</taxon>
        <taxon>Tineoidea</taxon>
        <taxon>Psychidae</taxon>
        <taxon>Oiketicinae</taxon>
        <taxon>Eumeta</taxon>
    </lineage>
</organism>
<evidence type="ECO:0000256" key="1">
    <source>
        <dbReference type="SAM" id="MobiDB-lite"/>
    </source>
</evidence>
<gene>
    <name evidence="2" type="ORF">EVAR_30083_1</name>
</gene>
<dbReference type="EMBL" id="BGZK01000771">
    <property type="protein sequence ID" value="GBP59814.1"/>
    <property type="molecule type" value="Genomic_DNA"/>
</dbReference>
<evidence type="ECO:0000313" key="2">
    <source>
        <dbReference type="EMBL" id="GBP59814.1"/>
    </source>
</evidence>
<proteinExistence type="predicted"/>
<protein>
    <submittedName>
        <fullName evidence="2">Uncharacterized protein</fullName>
    </submittedName>
</protein>
<sequence length="127" mass="13748">MSDIRYIFALQVCTTTSRMRRSPPAARQLLAPLLIHLRAYSSVSVAVLSTCGSSVAGSRLFDRRPSDDWLFEPTGDGACSRTRRHGRTRAGAGRVGRGPPRNRADNANEHVANSRAPPGAQERSSSS</sequence>
<name>A0A4C1XBL1_EUMVA</name>